<gene>
    <name evidence="2" type="ORF">GCM10009802_46940</name>
</gene>
<organism evidence="2 3">
    <name type="scientific">Streptomyces synnematoformans</name>
    <dbReference type="NCBI Taxonomy" id="415721"/>
    <lineage>
        <taxon>Bacteria</taxon>
        <taxon>Bacillati</taxon>
        <taxon>Actinomycetota</taxon>
        <taxon>Actinomycetes</taxon>
        <taxon>Kitasatosporales</taxon>
        <taxon>Streptomycetaceae</taxon>
        <taxon>Streptomyces</taxon>
    </lineage>
</organism>
<evidence type="ECO:0000313" key="3">
    <source>
        <dbReference type="Proteomes" id="UP001500443"/>
    </source>
</evidence>
<dbReference type="EMBL" id="BAAAPF010000187">
    <property type="protein sequence ID" value="GAA2137690.1"/>
    <property type="molecule type" value="Genomic_DNA"/>
</dbReference>
<proteinExistence type="predicted"/>
<sequence>MLDFLGEAAEPDPLDSRRVEDRSWQEQYDMIGWVWPSATSHRHGLRPGDVWRRRSIQVRRQACATAPPRETVKERHRRNHTRGYDKTLAKRMRRRCAGDPGTGQQPLFGS</sequence>
<dbReference type="Proteomes" id="UP001500443">
    <property type="component" value="Unassembled WGS sequence"/>
</dbReference>
<name>A0ABN2Z6W9_9ACTN</name>
<feature type="region of interest" description="Disordered" evidence="1">
    <location>
        <begin position="60"/>
        <end position="110"/>
    </location>
</feature>
<feature type="region of interest" description="Disordered" evidence="1">
    <location>
        <begin position="1"/>
        <end position="21"/>
    </location>
</feature>
<evidence type="ECO:0000313" key="2">
    <source>
        <dbReference type="EMBL" id="GAA2137690.1"/>
    </source>
</evidence>
<reference evidence="2 3" key="1">
    <citation type="journal article" date="2019" name="Int. J. Syst. Evol. Microbiol.">
        <title>The Global Catalogue of Microorganisms (GCM) 10K type strain sequencing project: providing services to taxonomists for standard genome sequencing and annotation.</title>
        <authorList>
            <consortium name="The Broad Institute Genomics Platform"/>
            <consortium name="The Broad Institute Genome Sequencing Center for Infectious Disease"/>
            <person name="Wu L."/>
            <person name="Ma J."/>
        </authorList>
    </citation>
    <scope>NUCLEOTIDE SEQUENCE [LARGE SCALE GENOMIC DNA]</scope>
    <source>
        <strain evidence="2 3">JCM 15481</strain>
    </source>
</reference>
<accession>A0ABN2Z6W9</accession>
<protein>
    <submittedName>
        <fullName evidence="2">Uncharacterized protein</fullName>
    </submittedName>
</protein>
<keyword evidence="3" id="KW-1185">Reference proteome</keyword>
<comment type="caution">
    <text evidence="2">The sequence shown here is derived from an EMBL/GenBank/DDBJ whole genome shotgun (WGS) entry which is preliminary data.</text>
</comment>
<evidence type="ECO:0000256" key="1">
    <source>
        <dbReference type="SAM" id="MobiDB-lite"/>
    </source>
</evidence>